<evidence type="ECO:0000313" key="2">
    <source>
        <dbReference type="Proteomes" id="UP001500506"/>
    </source>
</evidence>
<accession>A0ABN2KUL8</accession>
<protein>
    <submittedName>
        <fullName evidence="1">Uncharacterized protein</fullName>
    </submittedName>
</protein>
<name>A0ABN2KUL8_9MICO</name>
<organism evidence="1 2">
    <name type="scientific">Agromyces humatus</name>
    <dbReference type="NCBI Taxonomy" id="279573"/>
    <lineage>
        <taxon>Bacteria</taxon>
        <taxon>Bacillati</taxon>
        <taxon>Actinomycetota</taxon>
        <taxon>Actinomycetes</taxon>
        <taxon>Micrococcales</taxon>
        <taxon>Microbacteriaceae</taxon>
        <taxon>Agromyces</taxon>
    </lineage>
</organism>
<proteinExistence type="predicted"/>
<keyword evidence="2" id="KW-1185">Reference proteome</keyword>
<evidence type="ECO:0000313" key="1">
    <source>
        <dbReference type="EMBL" id="GAA1766665.1"/>
    </source>
</evidence>
<gene>
    <name evidence="1" type="ORF">GCM10009747_28730</name>
</gene>
<dbReference type="Proteomes" id="UP001500506">
    <property type="component" value="Unassembled WGS sequence"/>
</dbReference>
<comment type="caution">
    <text evidence="1">The sequence shown here is derived from an EMBL/GenBank/DDBJ whole genome shotgun (WGS) entry which is preliminary data.</text>
</comment>
<sequence length="94" mass="9854">MAAIDIQRLTEVGTAYFAKLTPDTRLNVVELADEAGVCVVHAIRGGGKIYVAPDESVLFVGSAVNFEAGLGAFLDGVRTPPEKFVIDGTTGQSE</sequence>
<dbReference type="RefSeq" id="WP_232498053.1">
    <property type="nucleotide sequence ID" value="NZ_BAAANH010000006.1"/>
</dbReference>
<dbReference type="EMBL" id="BAAANH010000006">
    <property type="protein sequence ID" value="GAA1766665.1"/>
    <property type="molecule type" value="Genomic_DNA"/>
</dbReference>
<reference evidence="1 2" key="1">
    <citation type="journal article" date="2019" name="Int. J. Syst. Evol. Microbiol.">
        <title>The Global Catalogue of Microorganisms (GCM) 10K type strain sequencing project: providing services to taxonomists for standard genome sequencing and annotation.</title>
        <authorList>
            <consortium name="The Broad Institute Genomics Platform"/>
            <consortium name="The Broad Institute Genome Sequencing Center for Infectious Disease"/>
            <person name="Wu L."/>
            <person name="Ma J."/>
        </authorList>
    </citation>
    <scope>NUCLEOTIDE SEQUENCE [LARGE SCALE GENOMIC DNA]</scope>
    <source>
        <strain evidence="1 2">JCM 14319</strain>
    </source>
</reference>